<dbReference type="InParanoid" id="A0A177C0F3"/>
<dbReference type="AlphaFoldDB" id="A0A177C0F3"/>
<organism evidence="2 3">
    <name type="scientific">Paraphaeosphaeria sporulosa</name>
    <dbReference type="NCBI Taxonomy" id="1460663"/>
    <lineage>
        <taxon>Eukaryota</taxon>
        <taxon>Fungi</taxon>
        <taxon>Dikarya</taxon>
        <taxon>Ascomycota</taxon>
        <taxon>Pezizomycotina</taxon>
        <taxon>Dothideomycetes</taxon>
        <taxon>Pleosporomycetidae</taxon>
        <taxon>Pleosporales</taxon>
        <taxon>Massarineae</taxon>
        <taxon>Didymosphaeriaceae</taxon>
        <taxon>Paraphaeosphaeria</taxon>
    </lineage>
</organism>
<protein>
    <submittedName>
        <fullName evidence="2">Uncharacterized protein</fullName>
    </submittedName>
</protein>
<feature type="transmembrane region" description="Helical" evidence="1">
    <location>
        <begin position="50"/>
        <end position="70"/>
    </location>
</feature>
<evidence type="ECO:0000313" key="2">
    <source>
        <dbReference type="EMBL" id="OAG00187.1"/>
    </source>
</evidence>
<evidence type="ECO:0000256" key="1">
    <source>
        <dbReference type="SAM" id="Phobius"/>
    </source>
</evidence>
<keyword evidence="1" id="KW-0472">Membrane</keyword>
<feature type="transmembrane region" description="Helical" evidence="1">
    <location>
        <begin position="16"/>
        <end position="38"/>
    </location>
</feature>
<sequence length="77" mass="8829">MAIGFLRGVFTRRKHAIWSVLCSLARCVFATEIPFLVVSRISSRMTKTAFWCFLHYPFTLVCITGGSFWVRLLQEPG</sequence>
<name>A0A177C0F3_9PLEO</name>
<accession>A0A177C0F3</accession>
<dbReference type="Proteomes" id="UP000077069">
    <property type="component" value="Unassembled WGS sequence"/>
</dbReference>
<keyword evidence="3" id="KW-1185">Reference proteome</keyword>
<gene>
    <name evidence="2" type="ORF">CC84DRAFT_363084</name>
</gene>
<keyword evidence="1" id="KW-1133">Transmembrane helix</keyword>
<keyword evidence="1" id="KW-0812">Transmembrane</keyword>
<proteinExistence type="predicted"/>
<evidence type="ECO:0000313" key="3">
    <source>
        <dbReference type="Proteomes" id="UP000077069"/>
    </source>
</evidence>
<dbReference type="EMBL" id="KV441560">
    <property type="protein sequence ID" value="OAG00187.1"/>
    <property type="molecule type" value="Genomic_DNA"/>
</dbReference>
<dbReference type="GeneID" id="28769403"/>
<dbReference type="RefSeq" id="XP_018030552.1">
    <property type="nucleotide sequence ID" value="XM_018185917.1"/>
</dbReference>
<reference evidence="2 3" key="1">
    <citation type="submission" date="2016-05" db="EMBL/GenBank/DDBJ databases">
        <title>Comparative analysis of secretome profiles of manganese(II)-oxidizing ascomycete fungi.</title>
        <authorList>
            <consortium name="DOE Joint Genome Institute"/>
            <person name="Zeiner C.A."/>
            <person name="Purvine S.O."/>
            <person name="Zink E.M."/>
            <person name="Wu S."/>
            <person name="Pasa-Tolic L."/>
            <person name="Chaput D.L."/>
            <person name="Haridas S."/>
            <person name="Grigoriev I.V."/>
            <person name="Santelli C.M."/>
            <person name="Hansel C.M."/>
        </authorList>
    </citation>
    <scope>NUCLEOTIDE SEQUENCE [LARGE SCALE GENOMIC DNA]</scope>
    <source>
        <strain evidence="2 3">AP3s5-JAC2a</strain>
    </source>
</reference>